<organism evidence="1 2">
    <name type="scientific">Lipomyces orientalis</name>
    <dbReference type="NCBI Taxonomy" id="1233043"/>
    <lineage>
        <taxon>Eukaryota</taxon>
        <taxon>Fungi</taxon>
        <taxon>Dikarya</taxon>
        <taxon>Ascomycota</taxon>
        <taxon>Saccharomycotina</taxon>
        <taxon>Lipomycetes</taxon>
        <taxon>Lipomycetales</taxon>
        <taxon>Lipomycetaceae</taxon>
        <taxon>Lipomyces</taxon>
    </lineage>
</organism>
<proteinExistence type="predicted"/>
<protein>
    <submittedName>
        <fullName evidence="1">Uncharacterized protein</fullName>
    </submittedName>
</protein>
<gene>
    <name evidence="1" type="ORF">V1517DRAFT_331294</name>
</gene>
<name>A0ACC3TFS0_9ASCO</name>
<dbReference type="EMBL" id="MU970160">
    <property type="protein sequence ID" value="KAK9319810.1"/>
    <property type="molecule type" value="Genomic_DNA"/>
</dbReference>
<comment type="caution">
    <text evidence="1">The sequence shown here is derived from an EMBL/GenBank/DDBJ whole genome shotgun (WGS) entry which is preliminary data.</text>
</comment>
<keyword evidence="2" id="KW-1185">Reference proteome</keyword>
<evidence type="ECO:0000313" key="2">
    <source>
        <dbReference type="Proteomes" id="UP001489719"/>
    </source>
</evidence>
<dbReference type="Proteomes" id="UP001489719">
    <property type="component" value="Unassembled WGS sequence"/>
</dbReference>
<accession>A0ACC3TFS0</accession>
<sequence length="621" mass="68821">MMLASFNVYNTLLLLVGHAAQVAIVVLFRLGYRAVSRGSSLGRVVSLGSMSATSLFDIIADRINMHFLWTNNNKSLLHERESEQAKRLGESTYHSENQGACDDNRGGFAMLAMVVAAAWIAPQIASYTVSLMMSKTVHGTTIYAQPQYVNILSMSGDPTVAYNYALHLQNVSEVVQPSAVFRLAPSWTATGDTTIRLLATYDEVANIDIKYGPLAIRIDDWAYQADEFGPMAVNYLNQLSVSVVQGSGNGSITASNVGSVTTSLPDNTALCINALGSRTSITESIISPWSGISYTINVDMKTTSPYPVYATMTNATDLIRDYDMWWFDSMGTHFCQDCCDNMQYGTTVMNVYPNYVKVEAENSTNSWYIFGNYTDQGTPNWNATFGVQGSEWFPSYSLSAVKFSFDNGNNSVSLVRRTILTGSTSNSPSDPGNTYIIPIDQEINVQWEVYNSGVTFGQTEETEAIQNIYVPHNYAAYQDGELLSNLVTAYPMQLLGASLVHQELFYDITPLVIALAIFTAAAVIWLVVKVLMAMNGYYTNDYTIWQVVREVFYLDCLAINAMRPTEVKCGYVLRESDNNHYGIAYDGDVLTKYDKKLCTGVWKSTVAYLKNSHKTETNRES</sequence>
<reference evidence="2" key="1">
    <citation type="journal article" date="2024" name="Front. Bioeng. Biotechnol.">
        <title>Genome-scale model development and genomic sequencing of the oleaginous clade Lipomyces.</title>
        <authorList>
            <person name="Czajka J.J."/>
            <person name="Han Y."/>
            <person name="Kim J."/>
            <person name="Mondo S.J."/>
            <person name="Hofstad B.A."/>
            <person name="Robles A."/>
            <person name="Haridas S."/>
            <person name="Riley R."/>
            <person name="LaButti K."/>
            <person name="Pangilinan J."/>
            <person name="Andreopoulos W."/>
            <person name="Lipzen A."/>
            <person name="Yan J."/>
            <person name="Wang M."/>
            <person name="Ng V."/>
            <person name="Grigoriev I.V."/>
            <person name="Spatafora J.W."/>
            <person name="Magnuson J.K."/>
            <person name="Baker S.E."/>
            <person name="Pomraning K.R."/>
        </authorList>
    </citation>
    <scope>NUCLEOTIDE SEQUENCE [LARGE SCALE GENOMIC DNA]</scope>
    <source>
        <strain evidence="2">CBS 10300</strain>
    </source>
</reference>
<evidence type="ECO:0000313" key="1">
    <source>
        <dbReference type="EMBL" id="KAK9319810.1"/>
    </source>
</evidence>